<gene>
    <name evidence="3" type="ORF">J4G43_004980</name>
    <name evidence="2" type="ORF">J4G43_07180</name>
</gene>
<dbReference type="KEGG" id="bban:J4G43_004980"/>
<dbReference type="AlphaFoldDB" id="A0A939M1C9"/>
<dbReference type="EMBL" id="JAGEMI010000001">
    <property type="protein sequence ID" value="MBO1860763.1"/>
    <property type="molecule type" value="Genomic_DNA"/>
</dbReference>
<proteinExistence type="predicted"/>
<dbReference type="EMBL" id="CP086136">
    <property type="protein sequence ID" value="UEM13677.1"/>
    <property type="molecule type" value="Genomic_DNA"/>
</dbReference>
<organism evidence="2">
    <name type="scientific">Bradyrhizobium barranii subsp. barranii</name>
    <dbReference type="NCBI Taxonomy" id="2823807"/>
    <lineage>
        <taxon>Bacteria</taxon>
        <taxon>Pseudomonadati</taxon>
        <taxon>Pseudomonadota</taxon>
        <taxon>Alphaproteobacteria</taxon>
        <taxon>Hyphomicrobiales</taxon>
        <taxon>Nitrobacteraceae</taxon>
        <taxon>Bradyrhizobium</taxon>
        <taxon>Bradyrhizobium barranii</taxon>
    </lineage>
</organism>
<evidence type="ECO:0000313" key="2">
    <source>
        <dbReference type="EMBL" id="MBO1860763.1"/>
    </source>
</evidence>
<evidence type="ECO:0000313" key="3">
    <source>
        <dbReference type="EMBL" id="UEM13677.1"/>
    </source>
</evidence>
<sequence length="189" mass="21068">MTLDPNKLYEPPIIALDAPDPRAGLDCVPMAKGDFAKFSNSLLSFSVSEIMQTMQLVKTDTESNGKLDTQLRYQFSTHMGLVKAIAELATEIRTLVLLGRDRRHDLEMRLRALVEDTTKALNRRIEALEARPVFEDAGVWAQDRGYKHGHGVTHGGSYFIAQRDTQPGEKPGDADSGFRLAVKRGRDAR</sequence>
<name>A0A939M1C9_9BRAD</name>
<reference evidence="3 4" key="2">
    <citation type="journal article" date="2022" name="Int. J. Syst. Evol. Microbiol.">
        <title>Strains of Bradyrhizobium barranii sp. nov. associated with legumes native to Canada are symbionts of soybeans and belong to different subspecies (subsp. barranii subsp. nov. and subsp. apii subsp. nov.) and symbiovars (sv. glycinearum and sv. septentrionale).</title>
        <authorList>
            <person name="Bromfield E.S.P."/>
            <person name="Cloutier S."/>
            <person name="Wasai-Hara S."/>
            <person name="Minamisawa K."/>
        </authorList>
    </citation>
    <scope>NUCLEOTIDE SEQUENCE [LARGE SCALE GENOMIC DNA]</scope>
    <source>
        <strain evidence="3 4">144S4</strain>
    </source>
</reference>
<feature type="region of interest" description="Disordered" evidence="1">
    <location>
        <begin position="163"/>
        <end position="189"/>
    </location>
</feature>
<dbReference type="Proteomes" id="UP000664702">
    <property type="component" value="Chromosome"/>
</dbReference>
<evidence type="ECO:0000313" key="4">
    <source>
        <dbReference type="Proteomes" id="UP000664702"/>
    </source>
</evidence>
<accession>A0A939M1C9</accession>
<protein>
    <submittedName>
        <fullName evidence="2">Uncharacterized protein</fullName>
    </submittedName>
</protein>
<dbReference type="RefSeq" id="WP_208084186.1">
    <property type="nucleotide sequence ID" value="NZ_CP086136.1"/>
</dbReference>
<evidence type="ECO:0000256" key="1">
    <source>
        <dbReference type="SAM" id="MobiDB-lite"/>
    </source>
</evidence>
<reference evidence="2" key="1">
    <citation type="submission" date="2021-03" db="EMBL/GenBank/DDBJ databases">
        <title>Whole Genome Sequence of Bradyrhizobium sp. Strain 144S4.</title>
        <authorList>
            <person name="Bromfield E.S.P."/>
            <person name="Cloutier S."/>
        </authorList>
    </citation>
    <scope>NUCLEOTIDE SEQUENCE [LARGE SCALE GENOMIC DNA]</scope>
    <source>
        <strain evidence="2">144S4</strain>
    </source>
</reference>